<comment type="catalytic activity">
    <reaction evidence="7">
        <text>D-tagatofuranose 6-phosphate + ATP = D-tagatofuranose 1,6-bisphosphate + ADP + H(+)</text>
        <dbReference type="Rhea" id="RHEA:12420"/>
        <dbReference type="ChEBI" id="CHEBI:15378"/>
        <dbReference type="ChEBI" id="CHEBI:30616"/>
        <dbReference type="ChEBI" id="CHEBI:58694"/>
        <dbReference type="ChEBI" id="CHEBI:58695"/>
        <dbReference type="ChEBI" id="CHEBI:456216"/>
        <dbReference type="EC" id="2.7.1.144"/>
    </reaction>
</comment>
<dbReference type="EC" id="2.7.1.144" evidence="7"/>
<reference evidence="10" key="1">
    <citation type="submission" date="2018-07" db="EMBL/GenBank/DDBJ databases">
        <authorList>
            <person name="Somerville V."/>
        </authorList>
    </citation>
    <scope>NUCLEOTIDE SEQUENCE</scope>
    <source>
        <strain evidence="10">NWC_2_2</strain>
    </source>
</reference>
<gene>
    <name evidence="10" type="ORF">DQL93_02455</name>
    <name evidence="11" type="ORF">LOB85_04550</name>
</gene>
<dbReference type="GO" id="GO:2001059">
    <property type="term" value="P:D-tagatose 6-phosphate catabolic process"/>
    <property type="evidence" value="ECO:0007669"/>
    <property type="project" value="UniProtKB-UniPathway"/>
</dbReference>
<evidence type="ECO:0000256" key="8">
    <source>
        <dbReference type="RuleBase" id="RU003704"/>
    </source>
</evidence>
<dbReference type="PROSITE" id="PS00584">
    <property type="entry name" value="PFKB_KINASES_2"/>
    <property type="match status" value="1"/>
</dbReference>
<dbReference type="PANTHER" id="PTHR46566">
    <property type="entry name" value="1-PHOSPHOFRUCTOKINASE-RELATED"/>
    <property type="match status" value="1"/>
</dbReference>
<dbReference type="CDD" id="cd01164">
    <property type="entry name" value="FruK_PfkB_like"/>
    <property type="match status" value="1"/>
</dbReference>
<dbReference type="GO" id="GO:0005524">
    <property type="term" value="F:ATP binding"/>
    <property type="evidence" value="ECO:0007669"/>
    <property type="project" value="UniProtKB-KW"/>
</dbReference>
<dbReference type="EMBL" id="JAJNUY010000014">
    <property type="protein sequence ID" value="MCD5563418.1"/>
    <property type="molecule type" value="Genomic_DNA"/>
</dbReference>
<dbReference type="AlphaFoldDB" id="A0A1L3JUH2"/>
<dbReference type="PANTHER" id="PTHR46566:SF5">
    <property type="entry name" value="1-PHOSPHOFRUCTOKINASE"/>
    <property type="match status" value="1"/>
</dbReference>
<evidence type="ECO:0000313" key="10">
    <source>
        <dbReference type="EMBL" id="AZA15574.1"/>
    </source>
</evidence>
<dbReference type="FunFam" id="3.40.1190.20:FF:000001">
    <property type="entry name" value="Phosphofructokinase"/>
    <property type="match status" value="1"/>
</dbReference>
<name>A0A1L3JUH2_LACDL</name>
<protein>
    <recommendedName>
        <fullName evidence="7">Tagatose-6-phosphate kinase</fullName>
        <ecNumber evidence="7">2.7.1.144</ecNumber>
    </recommendedName>
</protein>
<sequence>MILTITINPSIDISYPLDHLQIDDVNRVSQVSKVAGGKGLNVSKVINLLNHEVLATGITGGYFGQYIEDQLKKLELPYKFWHINQETRSCIAILHDGGKQTEILEAGPTLTEADGDQFLDHFKQLLKTSSLVTISGSLPAGLSADYYAKLIELTHQAGKKVLLDSSGKSLESGLAAGPDLIKPNETELQQLLGQKIDLDDLDVLKAALSRPELANIEWVVVSLGARGAFAKHGQDFYEARIPKIKVVSPVGSGDSSLAGMAVAIDRGEKAEDVLRWGMTTGMLNTMQAKTGWIDPSQFDEYYKQVTVTKY</sequence>
<evidence type="ECO:0000256" key="5">
    <source>
        <dbReference type="ARBA" id="ARBA00022777"/>
    </source>
</evidence>
<dbReference type="InterPro" id="IPR002139">
    <property type="entry name" value="Ribo/fructo_kinase"/>
</dbReference>
<reference evidence="11 12" key="2">
    <citation type="submission" date="2021-12" db="EMBL/GenBank/DDBJ databases">
        <title>Antimicrobial susceptibility of Lactobacillus delbrueckii subsp. lactis obtained from milk products and other habitats.</title>
        <authorList>
            <person name="Shani N."/>
        </authorList>
    </citation>
    <scope>NUCLEOTIDE SEQUENCE [LARGE SCALE GENOMIC DNA]</scope>
    <source>
        <strain evidence="11 12">FAM 21755</strain>
    </source>
</reference>
<accession>A0A1L3JUH2</accession>
<evidence type="ECO:0000256" key="2">
    <source>
        <dbReference type="ARBA" id="ARBA00022679"/>
    </source>
</evidence>
<dbReference type="RefSeq" id="WP_016396814.1">
    <property type="nucleotide sequence ID" value="NZ_BJLO01000008.1"/>
</dbReference>
<dbReference type="GO" id="GO:0005829">
    <property type="term" value="C:cytosol"/>
    <property type="evidence" value="ECO:0007669"/>
    <property type="project" value="TreeGrafter"/>
</dbReference>
<evidence type="ECO:0000256" key="3">
    <source>
        <dbReference type="ARBA" id="ARBA00022736"/>
    </source>
</evidence>
<evidence type="ECO:0000313" key="11">
    <source>
        <dbReference type="EMBL" id="MCD5563418.1"/>
    </source>
</evidence>
<organism evidence="10">
    <name type="scientific">Lactobacillus delbrueckii subsp. lactis</name>
    <dbReference type="NCBI Taxonomy" id="29397"/>
    <lineage>
        <taxon>Bacteria</taxon>
        <taxon>Bacillati</taxon>
        <taxon>Bacillota</taxon>
        <taxon>Bacilli</taxon>
        <taxon>Lactobacillales</taxon>
        <taxon>Lactobacillaceae</taxon>
        <taxon>Lactobacillus</taxon>
    </lineage>
</organism>
<dbReference type="NCBIfam" id="TIGR03168">
    <property type="entry name" value="1-PFK"/>
    <property type="match status" value="1"/>
</dbReference>
<dbReference type="Pfam" id="PF00294">
    <property type="entry name" value="PfkB"/>
    <property type="match status" value="1"/>
</dbReference>
<dbReference type="PRINTS" id="PR00990">
    <property type="entry name" value="RIBOKINASE"/>
</dbReference>
<evidence type="ECO:0000259" key="9">
    <source>
        <dbReference type="Pfam" id="PF00294"/>
    </source>
</evidence>
<dbReference type="EMBL" id="CP031023">
    <property type="protein sequence ID" value="AZA15574.1"/>
    <property type="molecule type" value="Genomic_DNA"/>
</dbReference>
<evidence type="ECO:0000256" key="7">
    <source>
        <dbReference type="PIRNR" id="PIRNR000535"/>
    </source>
</evidence>
<dbReference type="PIRSF" id="PIRSF000535">
    <property type="entry name" value="1PFK/6PFK/LacC"/>
    <property type="match status" value="1"/>
</dbReference>
<keyword evidence="6 7" id="KW-0067">ATP-binding</keyword>
<dbReference type="InterPro" id="IPR011611">
    <property type="entry name" value="PfkB_dom"/>
</dbReference>
<keyword evidence="2 7" id="KW-0808">Transferase</keyword>
<dbReference type="Gene3D" id="3.40.1190.20">
    <property type="match status" value="1"/>
</dbReference>
<comment type="similarity">
    <text evidence="1">Belongs to the carbohydrate kinase pfkB family.</text>
</comment>
<dbReference type="OrthoDB" id="9801219at2"/>
<dbReference type="InterPro" id="IPR017583">
    <property type="entry name" value="Tagatose/fructose_Pkinase"/>
</dbReference>
<evidence type="ECO:0000256" key="6">
    <source>
        <dbReference type="ARBA" id="ARBA00022840"/>
    </source>
</evidence>
<dbReference type="GO" id="GO:0008443">
    <property type="term" value="F:phosphofructokinase activity"/>
    <property type="evidence" value="ECO:0007669"/>
    <property type="project" value="TreeGrafter"/>
</dbReference>
<keyword evidence="3 7" id="KW-0423">Lactose metabolism</keyword>
<dbReference type="GO" id="GO:0005988">
    <property type="term" value="P:lactose metabolic process"/>
    <property type="evidence" value="ECO:0007669"/>
    <property type="project" value="UniProtKB-KW"/>
</dbReference>
<dbReference type="Proteomes" id="UP001200334">
    <property type="component" value="Unassembled WGS sequence"/>
</dbReference>
<dbReference type="SUPFAM" id="SSF53613">
    <property type="entry name" value="Ribokinase-like"/>
    <property type="match status" value="1"/>
</dbReference>
<dbReference type="UniPathway" id="UPA00704">
    <property type="reaction ID" value="UER00715"/>
</dbReference>
<dbReference type="InterPro" id="IPR029056">
    <property type="entry name" value="Ribokinase-like"/>
</dbReference>
<keyword evidence="5 8" id="KW-0418">Kinase</keyword>
<comment type="pathway">
    <text evidence="7">Carbohydrate metabolism; D-tagatose 6-phosphate degradation; D-glyceraldehyde 3-phosphate and glycerone phosphate from D-tagatose 6-phosphate: step 1/2.</text>
</comment>
<evidence type="ECO:0000256" key="4">
    <source>
        <dbReference type="ARBA" id="ARBA00022741"/>
    </source>
</evidence>
<evidence type="ECO:0000313" key="12">
    <source>
        <dbReference type="Proteomes" id="UP001200334"/>
    </source>
</evidence>
<dbReference type="GO" id="GO:0009024">
    <property type="term" value="F:tagatose-6-phosphate kinase activity"/>
    <property type="evidence" value="ECO:0007669"/>
    <property type="project" value="UniProtKB-EC"/>
</dbReference>
<evidence type="ECO:0000256" key="1">
    <source>
        <dbReference type="ARBA" id="ARBA00005380"/>
    </source>
</evidence>
<keyword evidence="4 7" id="KW-0547">Nucleotide-binding</keyword>
<dbReference type="GO" id="GO:0016052">
    <property type="term" value="P:carbohydrate catabolic process"/>
    <property type="evidence" value="ECO:0007669"/>
    <property type="project" value="UniProtKB-ARBA"/>
</dbReference>
<feature type="domain" description="Carbohydrate kinase PfkB" evidence="9">
    <location>
        <begin position="11"/>
        <end position="288"/>
    </location>
</feature>
<dbReference type="InterPro" id="IPR002173">
    <property type="entry name" value="Carboh/pur_kinase_PfkB_CS"/>
</dbReference>
<comment type="similarity">
    <text evidence="7">Belongs to the carbohydrate kinase PfkB family. LacC subfamily.</text>
</comment>
<proteinExistence type="inferred from homology"/>
<dbReference type="GO" id="GO:0044281">
    <property type="term" value="P:small molecule metabolic process"/>
    <property type="evidence" value="ECO:0007669"/>
    <property type="project" value="UniProtKB-ARBA"/>
</dbReference>